<dbReference type="Pfam" id="PF05183">
    <property type="entry name" value="RdRP"/>
    <property type="match status" value="1"/>
</dbReference>
<dbReference type="GO" id="GO:0003723">
    <property type="term" value="F:RNA binding"/>
    <property type="evidence" value="ECO:0007669"/>
    <property type="project" value="UniProtKB-KW"/>
</dbReference>
<dbReference type="GO" id="GO:0003968">
    <property type="term" value="F:RNA-directed RNA polymerase activity"/>
    <property type="evidence" value="ECO:0007669"/>
    <property type="project" value="UniProtKB-KW"/>
</dbReference>
<dbReference type="GO" id="GO:0031380">
    <property type="term" value="C:nuclear RNA-directed RNA polymerase complex"/>
    <property type="evidence" value="ECO:0007669"/>
    <property type="project" value="TreeGrafter"/>
</dbReference>
<keyword evidence="1" id="KW-0548">Nucleotidyltransferase</keyword>
<dbReference type="GO" id="GO:0030422">
    <property type="term" value="P:siRNA processing"/>
    <property type="evidence" value="ECO:0007669"/>
    <property type="project" value="TreeGrafter"/>
</dbReference>
<dbReference type="PANTHER" id="PTHR23079:SF55">
    <property type="entry name" value="RNA-DIRECTED RNA POLYMERASE"/>
    <property type="match status" value="1"/>
</dbReference>
<keyword evidence="1" id="KW-0696">RNA-directed RNA polymerase</keyword>
<comment type="similarity">
    <text evidence="1">Belongs to the RdRP family.</text>
</comment>
<dbReference type="Proteomes" id="UP000799118">
    <property type="component" value="Unassembled WGS sequence"/>
</dbReference>
<organism evidence="4 5">
    <name type="scientific">Gymnopus androsaceus JB14</name>
    <dbReference type="NCBI Taxonomy" id="1447944"/>
    <lineage>
        <taxon>Eukaryota</taxon>
        <taxon>Fungi</taxon>
        <taxon>Dikarya</taxon>
        <taxon>Basidiomycota</taxon>
        <taxon>Agaricomycotina</taxon>
        <taxon>Agaricomycetes</taxon>
        <taxon>Agaricomycetidae</taxon>
        <taxon>Agaricales</taxon>
        <taxon>Marasmiineae</taxon>
        <taxon>Omphalotaceae</taxon>
        <taxon>Gymnopus</taxon>
    </lineage>
</organism>
<comment type="catalytic activity">
    <reaction evidence="1">
        <text>RNA(n) + a ribonucleoside 5'-triphosphate = RNA(n+1) + diphosphate</text>
        <dbReference type="Rhea" id="RHEA:21248"/>
        <dbReference type="Rhea" id="RHEA-COMP:14527"/>
        <dbReference type="Rhea" id="RHEA-COMP:17342"/>
        <dbReference type="ChEBI" id="CHEBI:33019"/>
        <dbReference type="ChEBI" id="CHEBI:61557"/>
        <dbReference type="ChEBI" id="CHEBI:140395"/>
        <dbReference type="EC" id="2.7.7.48"/>
    </reaction>
</comment>
<dbReference type="InterPro" id="IPR057596">
    <property type="entry name" value="RDRP_core"/>
</dbReference>
<dbReference type="InterPro" id="IPR007855">
    <property type="entry name" value="RDRP"/>
</dbReference>
<proteinExistence type="inferred from homology"/>
<dbReference type="OrthoDB" id="6513042at2759"/>
<dbReference type="EMBL" id="ML769729">
    <property type="protein sequence ID" value="KAE9388742.1"/>
    <property type="molecule type" value="Genomic_DNA"/>
</dbReference>
<dbReference type="PANTHER" id="PTHR23079">
    <property type="entry name" value="RNA-DEPENDENT RNA POLYMERASE"/>
    <property type="match status" value="1"/>
</dbReference>
<sequence>MDIFVTNIPPATDKMGLVTEFHRIIHRHPFVTDPLINFDLFILKTPRNARNNRKSGILTLPTVDDGRLFLNIYHSRPVSIYGITIECRPGKKQPRPTTLARIRGQPWEDPEIIKQERKREEEASIPTPDLSMSFGRLRRDGTFTIEYSFTGRVQCDLASRRLVVNLNGKVFGSGVDSLSNIFANLFSSSSPPTFWYPSASLQTVIRSRSMEFPAELFLEFSNPATFEQEPKIVLHALNERTNPSQRVAGLPGCNSMPLCSQHLRIVFTNIDDFTKFMSRARNIQFPNPKFTNVTTTTTRVYDSPVFKDLSAFTKDLPFPVGFQLEKAVWDGIIEPAELCEENMQSTIRRVQRDHPEAAAAIFRYFVSTLRIPTFRDPPRPPPKERRDLPAEGSLSKSAKKNRRRRRNRRRELALSGMAPTLHEQLLLAADAYVADSQRPRRRYASSPNPSLYEAYHISITPSSQVLEGPLPDQSNGILRLYQDYQDCFLRVSFRDEDGGKPRRDANLAIDELLDNRYKPTLLDGVTVAGRKFDFLGYSMSSLKDYTFIFVTPFLWKGERMNADKIRKNFGSIPKASHRPALLGARWGQMFSASTPSVLLSQNQILQIEDRKSSDSDGQNALFTDGCSTMSPDLARKVARRVLRSSSRIIPSCYQFRLGGAKGVLFQDPLLAAQGAVLTLRPSQTKFESPDLNLDITLTSARPLALFLNRPLIALLEHHRVPMQAFIHLQNLAIRDTQYIRTSLAAAATTFAQHGLGTSFQLESLFRNMAQILHLELAPSHQASQAHGNQSAHVQLVLLKIAIAHGITYILREIKHRGRIRVPESFTLLGVSDEWDCLEEGEIFAQVYDPRTQETTPIEGRVVITRSPQIHPGDIQFVRAVRRPELDHLKNVVVFSCRGARSLPSMLGGGDLDGDIYNLILDENLHPPHGRTAEAGAYNPLEPTLTVHPCGINDVVDFLMNFIKSDLLGYISTTHLRISDLNGLDCADCLKLAEAASHAVDFPKVGTAVDFKSLPKPPDGARPDYLSGEGYRPRPGDDRYYPSAKVLGELFRRVPTDEYEAEPTDLTQPIDFVKIDRALYLAVRRCLRRLRMSRFGALSATLEMEADEEVVDEMHHVFDDYREQLLIIAKTHTTSKKADVWLSEAELISGAIMERYPDPKRRREVTTAMNIQTQELTRMIRLEFSHEGMGDEAGDDDDDGHFDAIDYEEDPDVGRLCNQFNRARAAWIAAAEVLDQDVDAFGGQSFAIIALGSMLGAIKALEREASTL</sequence>
<feature type="domain" description="RDRP core" evidence="3">
    <location>
        <begin position="459"/>
        <end position="1053"/>
    </location>
</feature>
<feature type="compositionally biased region" description="Basic residues" evidence="2">
    <location>
        <begin position="397"/>
        <end position="409"/>
    </location>
</feature>
<keyword evidence="1" id="KW-0808">Transferase</keyword>
<evidence type="ECO:0000313" key="5">
    <source>
        <dbReference type="Proteomes" id="UP000799118"/>
    </source>
</evidence>
<feature type="region of interest" description="Disordered" evidence="2">
    <location>
        <begin position="1012"/>
        <end position="1034"/>
    </location>
</feature>
<feature type="region of interest" description="Disordered" evidence="2">
    <location>
        <begin position="373"/>
        <end position="414"/>
    </location>
</feature>
<evidence type="ECO:0000256" key="1">
    <source>
        <dbReference type="RuleBase" id="RU363098"/>
    </source>
</evidence>
<accession>A0A6A4GSH3</accession>
<evidence type="ECO:0000256" key="2">
    <source>
        <dbReference type="SAM" id="MobiDB-lite"/>
    </source>
</evidence>
<protein>
    <recommendedName>
        <fullName evidence="1">RNA-dependent RNA polymerase</fullName>
        <ecNumber evidence="1">2.7.7.48</ecNumber>
    </recommendedName>
</protein>
<feature type="compositionally biased region" description="Basic and acidic residues" evidence="2">
    <location>
        <begin position="376"/>
        <end position="389"/>
    </location>
</feature>
<gene>
    <name evidence="4" type="ORF">BT96DRAFT_1003917</name>
</gene>
<reference evidence="4" key="1">
    <citation type="journal article" date="2019" name="Environ. Microbiol.">
        <title>Fungal ecological strategies reflected in gene transcription - a case study of two litter decomposers.</title>
        <authorList>
            <person name="Barbi F."/>
            <person name="Kohler A."/>
            <person name="Barry K."/>
            <person name="Baskaran P."/>
            <person name="Daum C."/>
            <person name="Fauchery L."/>
            <person name="Ihrmark K."/>
            <person name="Kuo A."/>
            <person name="LaButti K."/>
            <person name="Lipzen A."/>
            <person name="Morin E."/>
            <person name="Grigoriev I.V."/>
            <person name="Henrissat B."/>
            <person name="Lindahl B."/>
            <person name="Martin F."/>
        </authorList>
    </citation>
    <scope>NUCLEOTIDE SEQUENCE</scope>
    <source>
        <strain evidence="4">JB14</strain>
    </source>
</reference>
<dbReference type="EC" id="2.7.7.48" evidence="1"/>
<keyword evidence="1" id="KW-0694">RNA-binding</keyword>
<evidence type="ECO:0000259" key="3">
    <source>
        <dbReference type="Pfam" id="PF05183"/>
    </source>
</evidence>
<dbReference type="AlphaFoldDB" id="A0A6A4GSH3"/>
<name>A0A6A4GSH3_9AGAR</name>
<keyword evidence="5" id="KW-1185">Reference proteome</keyword>
<evidence type="ECO:0000313" key="4">
    <source>
        <dbReference type="EMBL" id="KAE9388742.1"/>
    </source>
</evidence>